<evidence type="ECO:0000256" key="5">
    <source>
        <dbReference type="ARBA" id="ARBA00022729"/>
    </source>
</evidence>
<dbReference type="GO" id="GO:0030424">
    <property type="term" value="C:axon"/>
    <property type="evidence" value="ECO:0007669"/>
    <property type="project" value="TreeGrafter"/>
</dbReference>
<dbReference type="Pfam" id="PF00047">
    <property type="entry name" value="ig"/>
    <property type="match status" value="1"/>
</dbReference>
<comment type="subcellular location">
    <subcellularLocation>
        <location evidence="1">Secreted</location>
    </subcellularLocation>
</comment>
<evidence type="ECO:0000256" key="1">
    <source>
        <dbReference type="ARBA" id="ARBA00004613"/>
    </source>
</evidence>
<keyword evidence="5" id="KW-0732">Signal</keyword>
<dbReference type="GO" id="GO:0045499">
    <property type="term" value="F:chemorepellent activity"/>
    <property type="evidence" value="ECO:0007669"/>
    <property type="project" value="TreeGrafter"/>
</dbReference>
<keyword evidence="8" id="KW-1015">Disulfide bond</keyword>
<dbReference type="PROSITE" id="PS51004">
    <property type="entry name" value="SEMA"/>
    <property type="match status" value="1"/>
</dbReference>
<dbReference type="Gene3D" id="2.130.10.10">
    <property type="entry name" value="YVTN repeat-like/Quinoprotein amine dehydrogenase"/>
    <property type="match status" value="1"/>
</dbReference>
<evidence type="ECO:0000256" key="3">
    <source>
        <dbReference type="ARBA" id="ARBA00022473"/>
    </source>
</evidence>
<evidence type="ECO:0000256" key="12">
    <source>
        <dbReference type="SAM" id="MobiDB-lite"/>
    </source>
</evidence>
<reference evidence="16" key="1">
    <citation type="submission" date="2025-08" db="UniProtKB">
        <authorList>
            <consortium name="RefSeq"/>
        </authorList>
    </citation>
    <scope>IDENTIFICATION</scope>
    <source>
        <tissue evidence="16">Sperm</tissue>
    </source>
</reference>
<gene>
    <name evidence="16" type="primary">LOC116949369</name>
</gene>
<evidence type="ECO:0000256" key="10">
    <source>
        <dbReference type="ARBA" id="ARBA00023319"/>
    </source>
</evidence>
<dbReference type="RefSeq" id="XP_032822495.1">
    <property type="nucleotide sequence ID" value="XM_032966604.1"/>
</dbReference>
<dbReference type="GO" id="GO:0001755">
    <property type="term" value="P:neural crest cell migration"/>
    <property type="evidence" value="ECO:0007669"/>
    <property type="project" value="TreeGrafter"/>
</dbReference>
<dbReference type="SMART" id="SM00409">
    <property type="entry name" value="IG"/>
    <property type="match status" value="1"/>
</dbReference>
<dbReference type="GO" id="GO:0098978">
    <property type="term" value="C:glutamatergic synapse"/>
    <property type="evidence" value="ECO:0007669"/>
    <property type="project" value="TreeGrafter"/>
</dbReference>
<dbReference type="GO" id="GO:0005615">
    <property type="term" value="C:extracellular space"/>
    <property type="evidence" value="ECO:0007669"/>
    <property type="project" value="TreeGrafter"/>
</dbReference>
<dbReference type="GO" id="GO:0038191">
    <property type="term" value="F:neuropilin binding"/>
    <property type="evidence" value="ECO:0007669"/>
    <property type="project" value="TreeGrafter"/>
</dbReference>
<feature type="domain" description="Sema" evidence="14">
    <location>
        <begin position="144"/>
        <end position="631"/>
    </location>
</feature>
<dbReference type="InterPro" id="IPR015943">
    <property type="entry name" value="WD40/YVTN_repeat-like_dom_sf"/>
</dbReference>
<dbReference type="GO" id="GO:0008045">
    <property type="term" value="P:motor neuron axon guidance"/>
    <property type="evidence" value="ECO:0007669"/>
    <property type="project" value="TreeGrafter"/>
</dbReference>
<evidence type="ECO:0000256" key="11">
    <source>
        <dbReference type="PROSITE-ProRule" id="PRU00352"/>
    </source>
</evidence>
<evidence type="ECO:0000256" key="9">
    <source>
        <dbReference type="ARBA" id="ARBA00023180"/>
    </source>
</evidence>
<dbReference type="Gene3D" id="2.60.40.10">
    <property type="entry name" value="Immunoglobulins"/>
    <property type="match status" value="1"/>
</dbReference>
<dbReference type="SUPFAM" id="SSF103575">
    <property type="entry name" value="Plexin repeat"/>
    <property type="match status" value="1"/>
</dbReference>
<dbReference type="InterPro" id="IPR003599">
    <property type="entry name" value="Ig_sub"/>
</dbReference>
<dbReference type="InterPro" id="IPR027231">
    <property type="entry name" value="Semaphorin"/>
</dbReference>
<keyword evidence="10" id="KW-0393">Immunoglobulin domain</keyword>
<keyword evidence="4" id="KW-0964">Secreted</keyword>
<dbReference type="Gene3D" id="3.30.1680.10">
    <property type="entry name" value="ligand-binding face of the semaphorins, domain 2"/>
    <property type="match status" value="1"/>
</dbReference>
<protein>
    <submittedName>
        <fullName evidence="16">Semaphorin-3A-like isoform X1</fullName>
    </submittedName>
</protein>
<dbReference type="FunFam" id="2.60.40.10:FF:000030">
    <property type="entry name" value="Semaphorin 3F like"/>
    <property type="match status" value="1"/>
</dbReference>
<evidence type="ECO:0000256" key="2">
    <source>
        <dbReference type="ARBA" id="ARBA00009492"/>
    </source>
</evidence>
<dbReference type="PANTHER" id="PTHR11036:SF23">
    <property type="entry name" value="SEMAPHORIN-3A"/>
    <property type="match status" value="1"/>
</dbReference>
<dbReference type="InterPro" id="IPR013151">
    <property type="entry name" value="Immunoglobulin_dom"/>
</dbReference>
<dbReference type="FunFam" id="3.30.1680.10:FF:000001">
    <property type="entry name" value="Semaphorin 3F like"/>
    <property type="match status" value="1"/>
</dbReference>
<dbReference type="InterPro" id="IPR016201">
    <property type="entry name" value="PSI"/>
</dbReference>
<evidence type="ECO:0000313" key="16">
    <source>
        <dbReference type="RefSeq" id="XP_032822495.1"/>
    </source>
</evidence>
<comment type="caution">
    <text evidence="11">Lacks conserved residue(s) required for the propagation of feature annotation.</text>
</comment>
<dbReference type="FunFam" id="2.130.10.10:FF:000015">
    <property type="entry name" value="Semaphorin 3B"/>
    <property type="match status" value="1"/>
</dbReference>
<dbReference type="SUPFAM" id="SSF101912">
    <property type="entry name" value="Sema domain"/>
    <property type="match status" value="1"/>
</dbReference>
<feature type="domain" description="Ig-like" evidence="13">
    <location>
        <begin position="693"/>
        <end position="784"/>
    </location>
</feature>
<dbReference type="Proteomes" id="UP001318040">
    <property type="component" value="Chromosome 36"/>
</dbReference>
<dbReference type="GO" id="GO:0030335">
    <property type="term" value="P:positive regulation of cell migration"/>
    <property type="evidence" value="ECO:0007669"/>
    <property type="project" value="TreeGrafter"/>
</dbReference>
<feature type="region of interest" description="Disordered" evidence="12">
    <location>
        <begin position="854"/>
        <end position="903"/>
    </location>
</feature>
<keyword evidence="7" id="KW-0524">Neurogenesis</keyword>
<evidence type="ECO:0000259" key="14">
    <source>
        <dbReference type="PROSITE" id="PS51004"/>
    </source>
</evidence>
<feature type="compositionally biased region" description="Basic and acidic residues" evidence="12">
    <location>
        <begin position="881"/>
        <end position="903"/>
    </location>
</feature>
<organism evidence="15 16">
    <name type="scientific">Petromyzon marinus</name>
    <name type="common">Sea lamprey</name>
    <dbReference type="NCBI Taxonomy" id="7757"/>
    <lineage>
        <taxon>Eukaryota</taxon>
        <taxon>Metazoa</taxon>
        <taxon>Chordata</taxon>
        <taxon>Craniata</taxon>
        <taxon>Vertebrata</taxon>
        <taxon>Cyclostomata</taxon>
        <taxon>Hyperoartia</taxon>
        <taxon>Petromyzontiformes</taxon>
        <taxon>Petromyzontidae</taxon>
        <taxon>Petromyzon</taxon>
    </lineage>
</organism>
<keyword evidence="3" id="KW-0217">Developmental protein</keyword>
<dbReference type="InterPro" id="IPR036352">
    <property type="entry name" value="Semap_dom_sf"/>
</dbReference>
<evidence type="ECO:0000313" key="15">
    <source>
        <dbReference type="Proteomes" id="UP001318040"/>
    </source>
</evidence>
<dbReference type="SMART" id="SM00630">
    <property type="entry name" value="Sema"/>
    <property type="match status" value="1"/>
</dbReference>
<dbReference type="GO" id="GO:0030215">
    <property type="term" value="F:semaphorin receptor binding"/>
    <property type="evidence" value="ECO:0007669"/>
    <property type="project" value="InterPro"/>
</dbReference>
<keyword evidence="15" id="KW-1185">Reference proteome</keyword>
<dbReference type="PROSITE" id="PS50835">
    <property type="entry name" value="IG_LIKE"/>
    <property type="match status" value="1"/>
</dbReference>
<dbReference type="InterPro" id="IPR007110">
    <property type="entry name" value="Ig-like_dom"/>
</dbReference>
<dbReference type="Pfam" id="PF01403">
    <property type="entry name" value="Sema"/>
    <property type="match status" value="1"/>
</dbReference>
<dbReference type="GO" id="GO:0005886">
    <property type="term" value="C:plasma membrane"/>
    <property type="evidence" value="ECO:0007669"/>
    <property type="project" value="TreeGrafter"/>
</dbReference>
<sequence>MWQTLWGGAAFSSLRASQLDFWYSRSAGHTYTHARGVSAVLYVGIRRGAAINGGLQPNNCSLYKSYVQPFCQSALLDEGHKDGGARSWPERLASTAVAAEMDCCGGTAGSTWPRWTWTLSTFATLILLSVAAVRGQASKSSIPRIKLSYQELQATNSTWSFGGLYDTESYHPFLMDEERGQLYLGSRDYLFALNLENISSDHRKIFWPSASEWKDDCRAAGKDPKTECGNYAKVLHHYNQSHLLACGTGAFHPVCNYVGVGRRARPQDREFHMDINHGEGGKWKSPFDPTIPIASILVEGELFSGMATDFMSRDFAIIRSLGSRHSVRTEQDNSRWLNEPKFVSAFWVPESDNADDDKVYFFLRETALEGEFAGKATYSRIAQLCRNDMGGQRSLVNKWTTFLKARIVCSVPGGGEGVDTQFNELQDIFMMPTRDPKNPIFYGVFTTSSPIFQGSAICQYTMADIRRSFLGPFAHKEGPNYQWVQYQGKVPYPRPGTCPSKTFGGFASTHEYPDEVLSFVRSHPLMFSPVHPSSGQPIVVRTNVPYRLTRIAVDHVEADDGAYDVMFIGTDVGTVLKVVLVPKQTWQDLEEVTLEEVQVFKEPMPILSMAISPKRQQLYVGSETGVTQLALQRCGIYGKACAECCLSRDPYCAWDGHSCSRYFPSNKRRSRRQDIRNGDPMTQCSDQFHNYNPDAAVSGERAVYGVQNSSMLLECAPRSRQARVFWLLQKGQNIEDRQEVIPSDRASVTEQGLLLRALQPGDSGLYLCKAEEHGSFVQTLARFSLYVLDASQLEGVLLLQDVSRAKGGPGGDAAGAPGHRSWYRDVMQLLNHAELRPGLRELCERSWWRRQQQQQQHRPRVVLPPGTPRAHLQPRHVKSKQLRELHRARNRRTQENERSPRSV</sequence>
<name>A0AAJ7TT25_PETMA</name>
<dbReference type="PANTHER" id="PTHR11036">
    <property type="entry name" value="SEMAPHORIN"/>
    <property type="match status" value="1"/>
</dbReference>
<dbReference type="SUPFAM" id="SSF48726">
    <property type="entry name" value="Immunoglobulin"/>
    <property type="match status" value="1"/>
</dbReference>
<evidence type="ECO:0000259" key="13">
    <source>
        <dbReference type="PROSITE" id="PS50835"/>
    </source>
</evidence>
<proteinExistence type="inferred from homology"/>
<comment type="similarity">
    <text evidence="2">Belongs to the semaphorin family.</text>
</comment>
<dbReference type="AlphaFoldDB" id="A0AAJ7TT25"/>
<dbReference type="SMART" id="SM00423">
    <property type="entry name" value="PSI"/>
    <property type="match status" value="1"/>
</dbReference>
<keyword evidence="9" id="KW-0325">Glycoprotein</keyword>
<evidence type="ECO:0000256" key="8">
    <source>
        <dbReference type="ARBA" id="ARBA00023157"/>
    </source>
</evidence>
<dbReference type="GO" id="GO:0071526">
    <property type="term" value="P:semaphorin-plexin signaling pathway"/>
    <property type="evidence" value="ECO:0007669"/>
    <property type="project" value="TreeGrafter"/>
</dbReference>
<evidence type="ECO:0000256" key="6">
    <source>
        <dbReference type="ARBA" id="ARBA00022782"/>
    </source>
</evidence>
<accession>A0AAJ7TT25</accession>
<dbReference type="InterPro" id="IPR036179">
    <property type="entry name" value="Ig-like_dom_sf"/>
</dbReference>
<dbReference type="InterPro" id="IPR001627">
    <property type="entry name" value="Semap_dom"/>
</dbReference>
<evidence type="ECO:0000256" key="7">
    <source>
        <dbReference type="ARBA" id="ARBA00022902"/>
    </source>
</evidence>
<dbReference type="KEGG" id="pmrn:116949369"/>
<dbReference type="InterPro" id="IPR013783">
    <property type="entry name" value="Ig-like_fold"/>
</dbReference>
<keyword evidence="6" id="KW-0221">Differentiation</keyword>
<evidence type="ECO:0000256" key="4">
    <source>
        <dbReference type="ARBA" id="ARBA00022525"/>
    </source>
</evidence>